<gene>
    <name evidence="1" type="ORF">RTSSTS7063_02782</name>
</gene>
<proteinExistence type="predicted"/>
<dbReference type="InterPro" id="IPR052159">
    <property type="entry name" value="Competence_DNA_uptake"/>
</dbReference>
<dbReference type="AlphaFoldDB" id="A0A564UQD6"/>
<accession>A0A564UQD6</accession>
<evidence type="ECO:0000313" key="2">
    <source>
        <dbReference type="Proteomes" id="UP000363661"/>
    </source>
</evidence>
<organism evidence="1 2">
    <name type="scientific">[Ruminococcus] torques</name>
    <dbReference type="NCBI Taxonomy" id="33039"/>
    <lineage>
        <taxon>Bacteria</taxon>
        <taxon>Bacillati</taxon>
        <taxon>Bacillota</taxon>
        <taxon>Clostridia</taxon>
        <taxon>Lachnospirales</taxon>
        <taxon>Lachnospiraceae</taxon>
        <taxon>Mediterraneibacter</taxon>
    </lineage>
</organism>
<keyword evidence="2" id="KW-1185">Reference proteome</keyword>
<name>A0A564UQD6_9FIRM</name>
<evidence type="ECO:0000313" key="1">
    <source>
        <dbReference type="EMBL" id="VUX21639.1"/>
    </source>
</evidence>
<dbReference type="Proteomes" id="UP000363661">
    <property type="component" value="Unassembled WGS sequence"/>
</dbReference>
<dbReference type="SUPFAM" id="SSF56281">
    <property type="entry name" value="Metallo-hydrolase/oxidoreductase"/>
    <property type="match status" value="1"/>
</dbReference>
<dbReference type="PANTHER" id="PTHR30619">
    <property type="entry name" value="DNA INTERNALIZATION/COMPETENCE PROTEIN COMEC/REC2"/>
    <property type="match status" value="1"/>
</dbReference>
<reference evidence="1 2" key="1">
    <citation type="submission" date="2019-07" db="EMBL/GenBank/DDBJ databases">
        <authorList>
            <person name="Hibberd C M."/>
            <person name="Gehrig L. J."/>
            <person name="Chang H.-W."/>
            <person name="Venkatesh S."/>
        </authorList>
    </citation>
    <scope>NUCLEOTIDE SEQUENCE [LARGE SCALE GENOMIC DNA]</scope>
    <source>
        <strain evidence="1">Ruminococcus_torques_SSTS_Bg7063</strain>
    </source>
</reference>
<dbReference type="InterPro" id="IPR036866">
    <property type="entry name" value="RibonucZ/Hydroxyglut_hydro"/>
</dbReference>
<dbReference type="EMBL" id="CABHNA010000101">
    <property type="protein sequence ID" value="VUX21639.1"/>
    <property type="molecule type" value="Genomic_DNA"/>
</dbReference>
<protein>
    <submittedName>
        <fullName evidence="1">ComEC family competence protein</fullName>
    </submittedName>
</protein>
<dbReference type="PANTHER" id="PTHR30619:SF1">
    <property type="entry name" value="RECOMBINATION PROTEIN 2"/>
    <property type="match status" value="1"/>
</dbReference>
<sequence length="158" mass="17419">MTIYAGEKVGTYLKCIAPVTTRKNERTRGRMEEAPRLEAGNEASVVLELKDGAFQMLLTGDLEGRGEEQLVESGTLESCPILKAGHHGSKNSGSEDFLQIVKPRLTLISAGIENRYGHPHEETLERLQKIGSEVLSTQECGAITLRSDGRKIKVHKYL</sequence>
<dbReference type="Gene3D" id="3.60.15.10">
    <property type="entry name" value="Ribonuclease Z/Hydroxyacylglutathione hydrolase-like"/>
    <property type="match status" value="1"/>
</dbReference>